<dbReference type="InterPro" id="IPR019741">
    <property type="entry name" value="Galactokinase_CS"/>
</dbReference>
<reference evidence="17 18" key="1">
    <citation type="submission" date="2018-12" db="EMBL/GenBank/DDBJ databases">
        <authorList>
            <person name="Tiukova I."/>
            <person name="Dainat J."/>
        </authorList>
    </citation>
    <scope>NUCLEOTIDE SEQUENCE [LARGE SCALE GENOMIC DNA]</scope>
</reference>
<dbReference type="InterPro" id="IPR006203">
    <property type="entry name" value="GHMP_knse_ATP-bd_CS"/>
</dbReference>
<keyword evidence="18" id="KW-1185">Reference proteome</keyword>
<dbReference type="GO" id="GO:0004335">
    <property type="term" value="F:galactokinase activity"/>
    <property type="evidence" value="ECO:0007669"/>
    <property type="project" value="UniProtKB-EC"/>
</dbReference>
<keyword evidence="7" id="KW-0418">Kinase</keyword>
<evidence type="ECO:0000256" key="5">
    <source>
        <dbReference type="ARBA" id="ARBA00022679"/>
    </source>
</evidence>
<evidence type="ECO:0000256" key="9">
    <source>
        <dbReference type="ARBA" id="ARBA00023144"/>
    </source>
</evidence>
<dbReference type="Gene3D" id="3.30.70.3170">
    <property type="match status" value="1"/>
</dbReference>
<comment type="function">
    <text evidence="13">Galactokinase is a key enzyme in the galactose metabolism where it catalyzes the conversion of alpha-D-galactose to galactose 1-phosphate. Can also induce the transcription of the gal genes in response to the organism being challenged with galactose as the sole source of carbon.</text>
</comment>
<protein>
    <recommendedName>
        <fullName evidence="4">Galactokinase</fullName>
        <ecNumber evidence="3">2.7.1.6</ecNumber>
    </recommendedName>
    <alternativeName>
        <fullName evidence="11">Galactose kinase</fullName>
    </alternativeName>
</protein>
<keyword evidence="8" id="KW-0067">ATP-binding</keyword>
<dbReference type="EC" id="2.7.1.6" evidence="3"/>
<evidence type="ECO:0000259" key="16">
    <source>
        <dbReference type="Pfam" id="PF10509"/>
    </source>
</evidence>
<dbReference type="InterPro" id="IPR019539">
    <property type="entry name" value="GalKase_N"/>
</dbReference>
<dbReference type="FunFam" id="3.30.230.10:FF:000056">
    <property type="entry name" value="GAL1p Galactokinase"/>
    <property type="match status" value="1"/>
</dbReference>
<proteinExistence type="inferred from homology"/>
<dbReference type="AlphaFoldDB" id="A0A448YKL7"/>
<dbReference type="EMBL" id="CAACVR010000012">
    <property type="protein sequence ID" value="VEU21436.1"/>
    <property type="molecule type" value="Genomic_DNA"/>
</dbReference>
<dbReference type="SUPFAM" id="SSF54211">
    <property type="entry name" value="Ribosomal protein S5 domain 2-like"/>
    <property type="match status" value="1"/>
</dbReference>
<dbReference type="InterPro" id="IPR013750">
    <property type="entry name" value="GHMP_kinase_C_dom"/>
</dbReference>
<dbReference type="PRINTS" id="PR00959">
    <property type="entry name" value="MEVGALKINASE"/>
</dbReference>
<dbReference type="PIRSF" id="PIRSF000530">
    <property type="entry name" value="Galactokinase"/>
    <property type="match status" value="1"/>
</dbReference>
<dbReference type="GO" id="GO:0006012">
    <property type="term" value="P:galactose metabolic process"/>
    <property type="evidence" value="ECO:0007669"/>
    <property type="project" value="UniProtKB-UniPathway"/>
</dbReference>
<dbReference type="PROSITE" id="PS00106">
    <property type="entry name" value="GALACTOKINASE"/>
    <property type="match status" value="1"/>
</dbReference>
<keyword evidence="5" id="KW-0808">Transferase</keyword>
<feature type="domain" description="GHMP kinase C-terminal" evidence="15">
    <location>
        <begin position="413"/>
        <end position="484"/>
    </location>
</feature>
<evidence type="ECO:0000256" key="10">
    <source>
        <dbReference type="ARBA" id="ARBA00023277"/>
    </source>
</evidence>
<dbReference type="PRINTS" id="PR00473">
    <property type="entry name" value="GALCTOKINASE"/>
</dbReference>
<sequence length="516" mass="57095">MTELVPVFKDLQFYSSPDTQIPRYRHLVETFSKEFGEKPLFISRSPGRVNLIGDHIDYCYFSVLPMAIEYDVIEAINTTESSTPRISLVNTDSNFKPEVLDLPTDGSVIKVDASHNTWGNYYRCSLIVAHEFILEKYPELLGGRPLKSLNVVVDGTVPSGGGLSSSAAICVASTLGILRANGVKQISKQDLTRITVVSEHYVGVNTGGMDQCASVYGEKNKVLFIEFKPKLQATPFEIPPTKPALSFLITNTLVQANKKDSAPVNYNLRVVEVAVGAEILARINGLQLPQDSNLNTGTLRGFMDAYFTEKLNQPAWDGRNIESGISRLTELSLKVEEWFTDSEKVGFSTEEAAARLGVSVEDFTKRFLSLFPVRYSKLKVYQRTKHVFTESLRVLQVLKLLSDPKRNPDTFLSQFGDIMNSSQDSLRDLFNNSRVECDELNDVARANGSIGSRITGAGFGGSLVHLTTEDKLEGLISALTEKYYKKHFPHITEEELAEAVVVTKPATGSCIVEGPI</sequence>
<gene>
    <name evidence="17" type="ORF">BRENAR_LOCUS2169</name>
</gene>
<evidence type="ECO:0000256" key="11">
    <source>
        <dbReference type="ARBA" id="ARBA00029590"/>
    </source>
</evidence>
<keyword evidence="6" id="KW-0547">Nucleotide-binding</keyword>
<dbReference type="STRING" id="13370.A0A448YKL7"/>
<dbReference type="Gene3D" id="3.30.230.10">
    <property type="match status" value="1"/>
</dbReference>
<dbReference type="InParanoid" id="A0A448YKL7"/>
<organism evidence="17 18">
    <name type="scientific">Brettanomyces naardenensis</name>
    <name type="common">Yeast</name>
    <dbReference type="NCBI Taxonomy" id="13370"/>
    <lineage>
        <taxon>Eukaryota</taxon>
        <taxon>Fungi</taxon>
        <taxon>Dikarya</taxon>
        <taxon>Ascomycota</taxon>
        <taxon>Saccharomycotina</taxon>
        <taxon>Pichiomycetes</taxon>
        <taxon>Pichiales</taxon>
        <taxon>Pichiaceae</taxon>
        <taxon>Brettanomyces</taxon>
    </lineage>
</organism>
<dbReference type="InterPro" id="IPR006204">
    <property type="entry name" value="GHMP_kinase_N_dom"/>
</dbReference>
<dbReference type="InterPro" id="IPR006206">
    <property type="entry name" value="Mevalonate/galactokinase"/>
</dbReference>
<dbReference type="PANTHER" id="PTHR10457:SF7">
    <property type="entry name" value="GALACTOKINASE-RELATED"/>
    <property type="match status" value="1"/>
</dbReference>
<comment type="pathway">
    <text evidence="1">Carbohydrate metabolism; galactose metabolism.</text>
</comment>
<dbReference type="PANTHER" id="PTHR10457">
    <property type="entry name" value="MEVALONATE KINASE/GALACTOKINASE"/>
    <property type="match status" value="1"/>
</dbReference>
<evidence type="ECO:0000256" key="6">
    <source>
        <dbReference type="ARBA" id="ARBA00022741"/>
    </source>
</evidence>
<dbReference type="PROSITE" id="PS00627">
    <property type="entry name" value="GHMP_KINASES_ATP"/>
    <property type="match status" value="1"/>
</dbReference>
<dbReference type="InterPro" id="IPR000705">
    <property type="entry name" value="Galactokinase"/>
</dbReference>
<dbReference type="GO" id="GO:0005829">
    <property type="term" value="C:cytosol"/>
    <property type="evidence" value="ECO:0007669"/>
    <property type="project" value="TreeGrafter"/>
</dbReference>
<dbReference type="Pfam" id="PF10509">
    <property type="entry name" value="GalKase_gal_bdg"/>
    <property type="match status" value="1"/>
</dbReference>
<dbReference type="UniPathway" id="UPA00214"/>
<evidence type="ECO:0000256" key="4">
    <source>
        <dbReference type="ARBA" id="ARBA00019487"/>
    </source>
</evidence>
<dbReference type="SUPFAM" id="SSF55060">
    <property type="entry name" value="GHMP Kinase, C-terminal domain"/>
    <property type="match status" value="1"/>
</dbReference>
<dbReference type="InterPro" id="IPR036554">
    <property type="entry name" value="GHMP_kinase_C_sf"/>
</dbReference>
<dbReference type="Pfam" id="PF08544">
    <property type="entry name" value="GHMP_kinases_C"/>
    <property type="match status" value="1"/>
</dbReference>
<dbReference type="NCBIfam" id="TIGR00131">
    <property type="entry name" value="gal_kin"/>
    <property type="match status" value="1"/>
</dbReference>
<dbReference type="GO" id="GO:0000411">
    <property type="term" value="P:positive regulation of transcription by galactose"/>
    <property type="evidence" value="ECO:0007669"/>
    <property type="project" value="UniProtKB-ARBA"/>
</dbReference>
<comment type="catalytic activity">
    <reaction evidence="12">
        <text>alpha-D-galactose + ATP = alpha-D-galactose 1-phosphate + ADP + H(+)</text>
        <dbReference type="Rhea" id="RHEA:13553"/>
        <dbReference type="ChEBI" id="CHEBI:15378"/>
        <dbReference type="ChEBI" id="CHEBI:28061"/>
        <dbReference type="ChEBI" id="CHEBI:30616"/>
        <dbReference type="ChEBI" id="CHEBI:58336"/>
        <dbReference type="ChEBI" id="CHEBI:456216"/>
        <dbReference type="EC" id="2.7.1.6"/>
    </reaction>
    <physiologicalReaction direction="left-to-right" evidence="12">
        <dbReference type="Rhea" id="RHEA:13554"/>
    </physiologicalReaction>
</comment>
<evidence type="ECO:0000313" key="18">
    <source>
        <dbReference type="Proteomes" id="UP000290900"/>
    </source>
</evidence>
<evidence type="ECO:0000256" key="8">
    <source>
        <dbReference type="ARBA" id="ARBA00022840"/>
    </source>
</evidence>
<dbReference type="InterPro" id="IPR020568">
    <property type="entry name" value="Ribosomal_Su5_D2-typ_SF"/>
</dbReference>
<evidence type="ECO:0000259" key="15">
    <source>
        <dbReference type="Pfam" id="PF08544"/>
    </source>
</evidence>
<dbReference type="InterPro" id="IPR014721">
    <property type="entry name" value="Ribsml_uS5_D2-typ_fold_subgr"/>
</dbReference>
<dbReference type="Pfam" id="PF00288">
    <property type="entry name" value="GHMP_kinases_N"/>
    <property type="match status" value="1"/>
</dbReference>
<evidence type="ECO:0000256" key="7">
    <source>
        <dbReference type="ARBA" id="ARBA00022777"/>
    </source>
</evidence>
<evidence type="ECO:0000313" key="17">
    <source>
        <dbReference type="EMBL" id="VEU21436.1"/>
    </source>
</evidence>
<evidence type="ECO:0000256" key="2">
    <source>
        <dbReference type="ARBA" id="ARBA00006566"/>
    </source>
</evidence>
<evidence type="ECO:0000256" key="1">
    <source>
        <dbReference type="ARBA" id="ARBA00004947"/>
    </source>
</evidence>
<evidence type="ECO:0000259" key="14">
    <source>
        <dbReference type="Pfam" id="PF00288"/>
    </source>
</evidence>
<dbReference type="GO" id="GO:0005524">
    <property type="term" value="F:ATP binding"/>
    <property type="evidence" value="ECO:0007669"/>
    <property type="project" value="UniProtKB-KW"/>
</dbReference>
<feature type="domain" description="Galactokinase N-terminal" evidence="16">
    <location>
        <begin position="29"/>
        <end position="76"/>
    </location>
</feature>
<accession>A0A448YKL7</accession>
<name>A0A448YKL7_BRENA</name>
<evidence type="ECO:0000256" key="3">
    <source>
        <dbReference type="ARBA" id="ARBA00012315"/>
    </source>
</evidence>
<dbReference type="FunFam" id="1.20.1440.340:FF:000003">
    <property type="entry name" value="GAL1p Galactokinase"/>
    <property type="match status" value="1"/>
</dbReference>
<dbReference type="OrthoDB" id="187738at2759"/>
<dbReference type="Proteomes" id="UP000290900">
    <property type="component" value="Unassembled WGS sequence"/>
</dbReference>
<keyword evidence="9" id="KW-0299">Galactose metabolism</keyword>
<comment type="similarity">
    <text evidence="2">Belongs to the GHMP kinase family. GalK subfamily.</text>
</comment>
<evidence type="ECO:0000256" key="12">
    <source>
        <dbReference type="ARBA" id="ARBA00049538"/>
    </source>
</evidence>
<keyword evidence="10" id="KW-0119">Carbohydrate metabolism</keyword>
<dbReference type="FunCoup" id="A0A448YKL7">
    <property type="interactions" value="1113"/>
</dbReference>
<feature type="domain" description="GHMP kinase N-terminal" evidence="14">
    <location>
        <begin position="133"/>
        <end position="217"/>
    </location>
</feature>
<evidence type="ECO:0000256" key="13">
    <source>
        <dbReference type="ARBA" id="ARBA00055546"/>
    </source>
</evidence>
<dbReference type="Gene3D" id="1.20.1440.340">
    <property type="match status" value="1"/>
</dbReference>